<dbReference type="Proteomes" id="UP000295263">
    <property type="component" value="Unassembled WGS sequence"/>
</dbReference>
<comment type="caution">
    <text evidence="2">The sequence shown here is derived from an EMBL/GenBank/DDBJ whole genome shotgun (WGS) entry which is preliminary data.</text>
</comment>
<feature type="signal peptide" evidence="1">
    <location>
        <begin position="1"/>
        <end position="23"/>
    </location>
</feature>
<accession>A0ABD7QRS9</accession>
<dbReference type="InterPro" id="IPR024083">
    <property type="entry name" value="Fumarase/histidase_N"/>
</dbReference>
<dbReference type="SUPFAM" id="SSF48557">
    <property type="entry name" value="L-aspartase-like"/>
    <property type="match status" value="1"/>
</dbReference>
<organism evidence="2 3">
    <name type="scientific">Raoultella ornithinolytica</name>
    <name type="common">Klebsiella ornithinolytica</name>
    <dbReference type="NCBI Taxonomy" id="54291"/>
    <lineage>
        <taxon>Bacteria</taxon>
        <taxon>Pseudomonadati</taxon>
        <taxon>Pseudomonadota</taxon>
        <taxon>Gammaproteobacteria</taxon>
        <taxon>Enterobacterales</taxon>
        <taxon>Enterobacteriaceae</taxon>
        <taxon>Klebsiella/Raoultella group</taxon>
        <taxon>Raoultella</taxon>
    </lineage>
</organism>
<dbReference type="InterPro" id="IPR008948">
    <property type="entry name" value="L-Aspartase-like"/>
</dbReference>
<dbReference type="RefSeq" id="WP_132511008.1">
    <property type="nucleotide sequence ID" value="NZ_SLYQ01000001.1"/>
</dbReference>
<dbReference type="Gene3D" id="1.10.275.10">
    <property type="entry name" value="Fumarase/aspartase (N-terminal domain)"/>
    <property type="match status" value="1"/>
</dbReference>
<dbReference type="GO" id="GO:0016841">
    <property type="term" value="F:ammonia-lyase activity"/>
    <property type="evidence" value="ECO:0007669"/>
    <property type="project" value="UniProtKB-ARBA"/>
</dbReference>
<name>A0ABD7QRS9_RAOOR</name>
<evidence type="ECO:0000313" key="3">
    <source>
        <dbReference type="Proteomes" id="UP000295263"/>
    </source>
</evidence>
<gene>
    <name evidence="2" type="ORF">EC841_1011175</name>
</gene>
<feature type="chain" id="PRO_5044798662" evidence="1">
    <location>
        <begin position="24"/>
        <end position="554"/>
    </location>
</feature>
<evidence type="ECO:0000313" key="2">
    <source>
        <dbReference type="EMBL" id="TCQ77353.1"/>
    </source>
</evidence>
<dbReference type="InterPro" id="IPR001106">
    <property type="entry name" value="Aromatic_Lyase"/>
</dbReference>
<evidence type="ECO:0000256" key="1">
    <source>
        <dbReference type="SAM" id="SignalP"/>
    </source>
</evidence>
<dbReference type="Pfam" id="PF00221">
    <property type="entry name" value="Lyase_aromatic"/>
    <property type="match status" value="1"/>
</dbReference>
<dbReference type="PANTHER" id="PTHR10362">
    <property type="entry name" value="HISTIDINE AMMONIA-LYASE"/>
    <property type="match status" value="1"/>
</dbReference>
<dbReference type="AlphaFoldDB" id="A0ABD7QRS9"/>
<proteinExistence type="predicted"/>
<dbReference type="CDD" id="cd00332">
    <property type="entry name" value="PAL-HAL"/>
    <property type="match status" value="1"/>
</dbReference>
<keyword evidence="1" id="KW-0732">Signal</keyword>
<reference evidence="2 3" key="1">
    <citation type="submission" date="2019-03" db="EMBL/GenBank/DDBJ databases">
        <title>Genomic analyses of the natural microbiome of Caenorhabditis elegans.</title>
        <authorList>
            <person name="Samuel B."/>
        </authorList>
    </citation>
    <scope>NUCLEOTIDE SEQUENCE [LARGE SCALE GENOMIC DNA]</scope>
    <source>
        <strain evidence="2 3">JUb54</strain>
    </source>
</reference>
<dbReference type="Gene3D" id="1.20.200.10">
    <property type="entry name" value="Fumarase/aspartase (Central domain)"/>
    <property type="match status" value="1"/>
</dbReference>
<dbReference type="EMBL" id="SLYQ01000001">
    <property type="protein sequence ID" value="TCQ77353.1"/>
    <property type="molecule type" value="Genomic_DNA"/>
</dbReference>
<protein>
    <submittedName>
        <fullName evidence="2">Histidine ammonia-lyase</fullName>
    </submittedName>
</protein>
<sequence>MSAKLSLLMIALLTLSYSKVGLSAVTLDGHSITPAIIASVADGEAVAISPAATVRVEKAHQVLIEAAQNGQKIYGLTVGVGLNKDRPMVDVHGKLTDEVIAASKKFNVGLLHAHSGAIGEPMSQRIARATMVTRLNTLLTGGGGVQPEVIDAYVDFLNKGITPVIPSEGSIGEGDITIISHIGLAMIGEGDVYYQGKKVPAKVALERSKTSAVVPYAKDALSILSSNAYSASSAALALNALAHLLPLNSLIYATSLEALNGNVSPFLENTLALRPYPEVVAMGSHLRTLLAGSSLWEHDDSRPLQDPLSFRSGVYLLAELQRSYQQAWDQLLVQLNSSDDNPGVAIGVSAPSDRPQDRLGYVDQNGVKGAVLPTANFEPLPWVISFEQLSLALAHSALANAQQVVKLNNPSFTGLTRFLGTDNTVHAFGAMEKPVMSLAMRNKELAMPVSMDFMPVAGDIEDIATNAPEVAQRLQQQIDNSYQLLGILLVHDAQAIDLRKQKNNGFTMSPPTGALYDALRRQVKFMDSDRPLSPDFAAAAQVLKTFDVRDVAAK</sequence>